<dbReference type="Proteomes" id="UP001163321">
    <property type="component" value="Chromosome 6"/>
</dbReference>
<gene>
    <name evidence="1" type="ORF">PsorP6_010709</name>
</gene>
<protein>
    <submittedName>
        <fullName evidence="1">Uncharacterized protein</fullName>
    </submittedName>
</protein>
<organism evidence="1 2">
    <name type="scientific">Peronosclerospora sorghi</name>
    <dbReference type="NCBI Taxonomy" id="230839"/>
    <lineage>
        <taxon>Eukaryota</taxon>
        <taxon>Sar</taxon>
        <taxon>Stramenopiles</taxon>
        <taxon>Oomycota</taxon>
        <taxon>Peronosporomycetes</taxon>
        <taxon>Peronosporales</taxon>
        <taxon>Peronosporaceae</taxon>
        <taxon>Peronosclerospora</taxon>
    </lineage>
</organism>
<comment type="caution">
    <text evidence="1">The sequence shown here is derived from an EMBL/GenBank/DDBJ whole genome shotgun (WGS) entry which is preliminary data.</text>
</comment>
<dbReference type="EMBL" id="CM047585">
    <property type="protein sequence ID" value="KAI9909909.1"/>
    <property type="molecule type" value="Genomic_DNA"/>
</dbReference>
<keyword evidence="2" id="KW-1185">Reference proteome</keyword>
<proteinExistence type="predicted"/>
<name>A0ACC0VTV7_9STRA</name>
<reference evidence="1 2" key="1">
    <citation type="journal article" date="2022" name="bioRxiv">
        <title>The genome of the oomycete Peronosclerospora sorghi, a cosmopolitan pathogen of maize and sorghum, is inflated with dispersed pseudogenes.</title>
        <authorList>
            <person name="Fletcher K."/>
            <person name="Martin F."/>
            <person name="Isakeit T."/>
            <person name="Cavanaugh K."/>
            <person name="Magill C."/>
            <person name="Michelmore R."/>
        </authorList>
    </citation>
    <scope>NUCLEOTIDE SEQUENCE [LARGE SCALE GENOMIC DNA]</scope>
    <source>
        <strain evidence="1">P6</strain>
    </source>
</reference>
<accession>A0ACC0VTV7</accession>
<evidence type="ECO:0000313" key="1">
    <source>
        <dbReference type="EMBL" id="KAI9909909.1"/>
    </source>
</evidence>
<sequence length="414" mass="46175">MNHLPQCHPKCSTLYASRICRDTDIRQAMASSIAYLTNMTVVVTAKPLTRAAITFSLTVHDTKSSSTWRHLRSYSECLEFQNRILNLLSRGHLCFAECPWLYAYLQRSLPVETKSHIIFGVVSRGLRSRAIEKQRQALERLFLTLQRVLLNPLNHKCTILMQQVAPAVIQFITNCNDMNEHEPLISPSCELPLARTFSVALAVDVNEFKETEEKFKESSTGTAASCDNQEEALPDAENNTSACVNNAMARQRVCCAMCALHKVRSDEQVFACWRVETTSSPFSRLVVGFKAKASMTISKHEKTKEKDAWVSPAFSQRITSPMEPSEVPGVCVLNHDGTPKELFPRSPRGLIESPPRASSVCEMNLHMLDGYVALAHEKQSHGYSSKKAAVLGSRKSSWDATSLRTKISLGIGII</sequence>
<evidence type="ECO:0000313" key="2">
    <source>
        <dbReference type="Proteomes" id="UP001163321"/>
    </source>
</evidence>